<keyword evidence="10" id="KW-0812">Transmembrane</keyword>
<keyword evidence="6" id="KW-0067">ATP-binding</keyword>
<dbReference type="GO" id="GO:0004674">
    <property type="term" value="F:protein serine/threonine kinase activity"/>
    <property type="evidence" value="ECO:0007669"/>
    <property type="project" value="UniProtKB-KW"/>
</dbReference>
<dbReference type="Gene3D" id="3.30.200.20">
    <property type="entry name" value="Phosphorylase Kinase, domain 1"/>
    <property type="match status" value="1"/>
</dbReference>
<comment type="catalytic activity">
    <reaction evidence="7">
        <text>L-threonyl-[protein] + ATP = O-phospho-L-threonyl-[protein] + ADP + H(+)</text>
        <dbReference type="Rhea" id="RHEA:46608"/>
        <dbReference type="Rhea" id="RHEA-COMP:11060"/>
        <dbReference type="Rhea" id="RHEA-COMP:11605"/>
        <dbReference type="ChEBI" id="CHEBI:15378"/>
        <dbReference type="ChEBI" id="CHEBI:30013"/>
        <dbReference type="ChEBI" id="CHEBI:30616"/>
        <dbReference type="ChEBI" id="CHEBI:61977"/>
        <dbReference type="ChEBI" id="CHEBI:456216"/>
        <dbReference type="EC" id="2.7.11.1"/>
    </reaction>
</comment>
<evidence type="ECO:0000256" key="9">
    <source>
        <dbReference type="SAM" id="MobiDB-lite"/>
    </source>
</evidence>
<keyword evidence="10" id="KW-1133">Transmembrane helix</keyword>
<dbReference type="SMART" id="SM00220">
    <property type="entry name" value="S_TKc"/>
    <property type="match status" value="1"/>
</dbReference>
<feature type="compositionally biased region" description="Polar residues" evidence="9">
    <location>
        <begin position="343"/>
        <end position="361"/>
    </location>
</feature>
<evidence type="ECO:0000256" key="7">
    <source>
        <dbReference type="ARBA" id="ARBA00047899"/>
    </source>
</evidence>
<dbReference type="InterPro" id="IPR011009">
    <property type="entry name" value="Kinase-like_dom_sf"/>
</dbReference>
<dbReference type="Proteomes" id="UP000467130">
    <property type="component" value="Chromosome"/>
</dbReference>
<dbReference type="PANTHER" id="PTHR43289">
    <property type="entry name" value="MITOGEN-ACTIVATED PROTEIN KINASE KINASE KINASE 20-RELATED"/>
    <property type="match status" value="1"/>
</dbReference>
<feature type="region of interest" description="Disordered" evidence="9">
    <location>
        <begin position="343"/>
        <end position="367"/>
    </location>
</feature>
<dbReference type="RefSeq" id="WP_163788730.1">
    <property type="nucleotide sequence ID" value="NZ_AP022587.1"/>
</dbReference>
<dbReference type="PANTHER" id="PTHR43289:SF6">
    <property type="entry name" value="SERINE_THREONINE-PROTEIN KINASE NEKL-3"/>
    <property type="match status" value="1"/>
</dbReference>
<evidence type="ECO:0000256" key="6">
    <source>
        <dbReference type="ARBA" id="ARBA00022840"/>
    </source>
</evidence>
<dbReference type="KEGG" id="msto:MSTO_09330"/>
<protein>
    <recommendedName>
        <fullName evidence="1">non-specific serine/threonine protein kinase</fullName>
        <ecNumber evidence="1">2.7.11.1</ecNumber>
    </recommendedName>
</protein>
<evidence type="ECO:0000256" key="10">
    <source>
        <dbReference type="SAM" id="Phobius"/>
    </source>
</evidence>
<evidence type="ECO:0000313" key="12">
    <source>
        <dbReference type="EMBL" id="BBY20728.1"/>
    </source>
</evidence>
<dbReference type="CDD" id="cd14014">
    <property type="entry name" value="STKc_PknB_like"/>
    <property type="match status" value="1"/>
</dbReference>
<dbReference type="EC" id="2.7.11.1" evidence="1"/>
<reference evidence="12 13" key="1">
    <citation type="journal article" date="2019" name="Emerg. Microbes Infect.">
        <title>Comprehensive subspecies identification of 175 nontuberculous mycobacteria species based on 7547 genomic profiles.</title>
        <authorList>
            <person name="Matsumoto Y."/>
            <person name="Kinjo T."/>
            <person name="Motooka D."/>
            <person name="Nabeya D."/>
            <person name="Jung N."/>
            <person name="Uechi K."/>
            <person name="Horii T."/>
            <person name="Iida T."/>
            <person name="Fujita J."/>
            <person name="Nakamura S."/>
        </authorList>
    </citation>
    <scope>NUCLEOTIDE SEQUENCE [LARGE SCALE GENOMIC DNA]</scope>
    <source>
        <strain evidence="12 13">JCM 17783</strain>
    </source>
</reference>
<evidence type="ECO:0000256" key="2">
    <source>
        <dbReference type="ARBA" id="ARBA00022527"/>
    </source>
</evidence>
<gene>
    <name evidence="12" type="ORF">MSTO_09330</name>
</gene>
<dbReference type="Gene3D" id="1.10.510.10">
    <property type="entry name" value="Transferase(Phosphotransferase) domain 1"/>
    <property type="match status" value="1"/>
</dbReference>
<evidence type="ECO:0000259" key="11">
    <source>
        <dbReference type="PROSITE" id="PS50011"/>
    </source>
</evidence>
<dbReference type="Pfam" id="PF00069">
    <property type="entry name" value="Pkinase"/>
    <property type="match status" value="1"/>
</dbReference>
<keyword evidence="4" id="KW-0547">Nucleotide-binding</keyword>
<dbReference type="SUPFAM" id="SSF56112">
    <property type="entry name" value="Protein kinase-like (PK-like)"/>
    <property type="match status" value="1"/>
</dbReference>
<dbReference type="PROSITE" id="PS50011">
    <property type="entry name" value="PROTEIN_KINASE_DOM"/>
    <property type="match status" value="1"/>
</dbReference>
<dbReference type="PROSITE" id="PS00108">
    <property type="entry name" value="PROTEIN_KINASE_ST"/>
    <property type="match status" value="1"/>
</dbReference>
<keyword evidence="13" id="KW-1185">Reference proteome</keyword>
<keyword evidence="2" id="KW-0723">Serine/threonine-protein kinase</keyword>
<evidence type="ECO:0000256" key="5">
    <source>
        <dbReference type="ARBA" id="ARBA00022777"/>
    </source>
</evidence>
<accession>A0A7I7Q376</accession>
<name>A0A7I7Q376_9MYCO</name>
<evidence type="ECO:0000256" key="3">
    <source>
        <dbReference type="ARBA" id="ARBA00022679"/>
    </source>
</evidence>
<evidence type="ECO:0000256" key="4">
    <source>
        <dbReference type="ARBA" id="ARBA00022741"/>
    </source>
</evidence>
<dbReference type="GO" id="GO:0080090">
    <property type="term" value="P:regulation of primary metabolic process"/>
    <property type="evidence" value="ECO:0007669"/>
    <property type="project" value="UniProtKB-ARBA"/>
</dbReference>
<keyword evidence="3" id="KW-0808">Transferase</keyword>
<dbReference type="EMBL" id="AP022587">
    <property type="protein sequence ID" value="BBY20728.1"/>
    <property type="molecule type" value="Genomic_DNA"/>
</dbReference>
<feature type="domain" description="Protein kinase" evidence="11">
    <location>
        <begin position="12"/>
        <end position="282"/>
    </location>
</feature>
<dbReference type="FunFam" id="3.30.200.20:FF:000035">
    <property type="entry name" value="Serine/threonine protein kinase Stk1"/>
    <property type="match status" value="1"/>
</dbReference>
<feature type="transmembrane region" description="Helical" evidence="10">
    <location>
        <begin position="314"/>
        <end position="333"/>
    </location>
</feature>
<proteinExistence type="predicted"/>
<sequence length="639" mass="67537">MSLEVGQVFAGYTIRRVLGAGGMGTVYLAAHPRLPREEALKVLPEELTGDSEYRRRFLREADLAAGLSHPHIVGIHDRGEDDGRFWISMDYVAGTDASHLLRENYPSGMPLAEVVPIVAAVASALDYAHHRGLLHRDVKPANILLTHPDGQAQRAFLADFGIARHINDSSRLTADNTTVGTVAYVSPEQLKGEPIDGRADQYSLACTAFQLLTGQPPYVHANPAVVITHHVNTPPPSLGACRPELAALDPVFATAMAKKPSARYGSCGEFARQLGLRQDPGFAIAGVAPVPGYHEDTQPAIAVTRKGLTRRPGVVIAALIGIAALIVAGVFVLTKFTHAHQRAGSTKSVTAQPGSGTTFPTSAAAAPAGPAPLADFTGTYRADFGPATDLDGNPAMGRVPTTGTYGLHSLCGGAGCLATAARLSGDAPFATSMVFDGIDGRWVAVALSANLCRGVAAEIWEVFTLQPRPDGTLTGVHTRSARNNCQETRTVAFTRTGDVDLRSLPDPAALPARVISPAEGLRGHYQLRRTFANGQPQLLGDSALATDCLRNGDRCMSYFHAKMGDVPLVYGGGSWTWDESSDGKCPNGGPAHLHATGQYPLPQPAQNPIPVLAGHGHWEQSGACAVSMDFDETFTRTGD</sequence>
<dbReference type="GO" id="GO:0005524">
    <property type="term" value="F:ATP binding"/>
    <property type="evidence" value="ECO:0007669"/>
    <property type="project" value="UniProtKB-KW"/>
</dbReference>
<evidence type="ECO:0000256" key="1">
    <source>
        <dbReference type="ARBA" id="ARBA00012513"/>
    </source>
</evidence>
<dbReference type="AlphaFoldDB" id="A0A7I7Q376"/>
<keyword evidence="10" id="KW-0472">Membrane</keyword>
<evidence type="ECO:0000256" key="8">
    <source>
        <dbReference type="ARBA" id="ARBA00048679"/>
    </source>
</evidence>
<dbReference type="InterPro" id="IPR008271">
    <property type="entry name" value="Ser/Thr_kinase_AS"/>
</dbReference>
<evidence type="ECO:0000313" key="13">
    <source>
        <dbReference type="Proteomes" id="UP000467130"/>
    </source>
</evidence>
<dbReference type="InterPro" id="IPR000719">
    <property type="entry name" value="Prot_kinase_dom"/>
</dbReference>
<organism evidence="12 13">
    <name type="scientific">Mycobacterium stomatepiae</name>
    <dbReference type="NCBI Taxonomy" id="470076"/>
    <lineage>
        <taxon>Bacteria</taxon>
        <taxon>Bacillati</taxon>
        <taxon>Actinomycetota</taxon>
        <taxon>Actinomycetes</taxon>
        <taxon>Mycobacteriales</taxon>
        <taxon>Mycobacteriaceae</taxon>
        <taxon>Mycobacterium</taxon>
        <taxon>Mycobacterium simiae complex</taxon>
    </lineage>
</organism>
<keyword evidence="5" id="KW-0418">Kinase</keyword>
<comment type="catalytic activity">
    <reaction evidence="8">
        <text>L-seryl-[protein] + ATP = O-phospho-L-seryl-[protein] + ADP + H(+)</text>
        <dbReference type="Rhea" id="RHEA:17989"/>
        <dbReference type="Rhea" id="RHEA-COMP:9863"/>
        <dbReference type="Rhea" id="RHEA-COMP:11604"/>
        <dbReference type="ChEBI" id="CHEBI:15378"/>
        <dbReference type="ChEBI" id="CHEBI:29999"/>
        <dbReference type="ChEBI" id="CHEBI:30616"/>
        <dbReference type="ChEBI" id="CHEBI:83421"/>
        <dbReference type="ChEBI" id="CHEBI:456216"/>
        <dbReference type="EC" id="2.7.11.1"/>
    </reaction>
</comment>